<dbReference type="SMART" id="SM00174">
    <property type="entry name" value="RHO"/>
    <property type="match status" value="1"/>
</dbReference>
<keyword evidence="1" id="KW-0547">Nucleotide-binding</keyword>
<dbReference type="PANTHER" id="PTHR24072">
    <property type="entry name" value="RHO FAMILY GTPASE"/>
    <property type="match status" value="1"/>
</dbReference>
<keyword evidence="4" id="KW-1185">Reference proteome</keyword>
<gene>
    <name evidence="3" type="ORF">MVEN_01652300</name>
</gene>
<name>A0A8H6XR15_9AGAR</name>
<dbReference type="GO" id="GO:0007264">
    <property type="term" value="P:small GTPase-mediated signal transduction"/>
    <property type="evidence" value="ECO:0007669"/>
    <property type="project" value="InterPro"/>
</dbReference>
<dbReference type="OrthoDB" id="8830751at2759"/>
<dbReference type="GO" id="GO:0003924">
    <property type="term" value="F:GTPase activity"/>
    <property type="evidence" value="ECO:0007669"/>
    <property type="project" value="InterPro"/>
</dbReference>
<sequence length="174" mass="19113">MSMLRRKLVVVGDGACGKTSLLTVFTHNVFLEILPGVLENYVAILEVSSQLIEFALWDTLWQDEYNRLCLLAYPNAHVILICFAVDYLVSLDNSQDKVGPAVSAVALHPTVTHIRRKLTPARPAVGPRGAALWPPRPAFHCRQVQDGFVPRSTGISGDCGNRGGKGTRTYRWGA</sequence>
<dbReference type="EMBL" id="JACAZI010000014">
    <property type="protein sequence ID" value="KAF7344899.1"/>
    <property type="molecule type" value="Genomic_DNA"/>
</dbReference>
<comment type="caution">
    <text evidence="3">The sequence shown here is derived from an EMBL/GenBank/DDBJ whole genome shotgun (WGS) entry which is preliminary data.</text>
</comment>
<dbReference type="PROSITE" id="PS51420">
    <property type="entry name" value="RHO"/>
    <property type="match status" value="1"/>
</dbReference>
<dbReference type="Pfam" id="PF00071">
    <property type="entry name" value="Ras"/>
    <property type="match status" value="1"/>
</dbReference>
<evidence type="ECO:0000313" key="3">
    <source>
        <dbReference type="EMBL" id="KAF7344899.1"/>
    </source>
</evidence>
<dbReference type="GO" id="GO:0005525">
    <property type="term" value="F:GTP binding"/>
    <property type="evidence" value="ECO:0007669"/>
    <property type="project" value="UniProtKB-KW"/>
</dbReference>
<dbReference type="PRINTS" id="PR00449">
    <property type="entry name" value="RASTRNSFRMNG"/>
</dbReference>
<reference evidence="3" key="1">
    <citation type="submission" date="2020-05" db="EMBL/GenBank/DDBJ databases">
        <title>Mycena genomes resolve the evolution of fungal bioluminescence.</title>
        <authorList>
            <person name="Tsai I.J."/>
        </authorList>
    </citation>
    <scope>NUCLEOTIDE SEQUENCE</scope>
    <source>
        <strain evidence="3">CCC161011</strain>
    </source>
</reference>
<dbReference type="Gene3D" id="3.40.50.300">
    <property type="entry name" value="P-loop containing nucleotide triphosphate hydrolases"/>
    <property type="match status" value="1"/>
</dbReference>
<dbReference type="Proteomes" id="UP000620124">
    <property type="component" value="Unassembled WGS sequence"/>
</dbReference>
<dbReference type="InterPro" id="IPR027417">
    <property type="entry name" value="P-loop_NTPase"/>
</dbReference>
<evidence type="ECO:0000256" key="1">
    <source>
        <dbReference type="ARBA" id="ARBA00022741"/>
    </source>
</evidence>
<keyword evidence="2" id="KW-0342">GTP-binding</keyword>
<dbReference type="SUPFAM" id="SSF52540">
    <property type="entry name" value="P-loop containing nucleoside triphosphate hydrolases"/>
    <property type="match status" value="1"/>
</dbReference>
<organism evidence="3 4">
    <name type="scientific">Mycena venus</name>
    <dbReference type="NCBI Taxonomy" id="2733690"/>
    <lineage>
        <taxon>Eukaryota</taxon>
        <taxon>Fungi</taxon>
        <taxon>Dikarya</taxon>
        <taxon>Basidiomycota</taxon>
        <taxon>Agaricomycotina</taxon>
        <taxon>Agaricomycetes</taxon>
        <taxon>Agaricomycetidae</taxon>
        <taxon>Agaricales</taxon>
        <taxon>Marasmiineae</taxon>
        <taxon>Mycenaceae</taxon>
        <taxon>Mycena</taxon>
    </lineage>
</organism>
<dbReference type="InterPro" id="IPR001806">
    <property type="entry name" value="Small_GTPase"/>
</dbReference>
<dbReference type="InterPro" id="IPR003578">
    <property type="entry name" value="Small_GTPase_Rho"/>
</dbReference>
<dbReference type="AlphaFoldDB" id="A0A8H6XR15"/>
<evidence type="ECO:0000313" key="4">
    <source>
        <dbReference type="Proteomes" id="UP000620124"/>
    </source>
</evidence>
<proteinExistence type="predicted"/>
<protein>
    <submittedName>
        <fullName evidence="3">GTP-binding protein rhoA</fullName>
    </submittedName>
</protein>
<accession>A0A8H6XR15</accession>
<evidence type="ECO:0000256" key="2">
    <source>
        <dbReference type="ARBA" id="ARBA00023134"/>
    </source>
</evidence>